<dbReference type="EMBL" id="JANJYI010000005">
    <property type="protein sequence ID" value="KAK2649043.1"/>
    <property type="molecule type" value="Genomic_DNA"/>
</dbReference>
<evidence type="ECO:0000256" key="1">
    <source>
        <dbReference type="SAM" id="MobiDB-lite"/>
    </source>
</evidence>
<reference evidence="2" key="1">
    <citation type="journal article" date="2023" name="Plant J.">
        <title>Genome sequences and population genomics provide insights into the demographic history, inbreeding, and mutation load of two 'living fossil' tree species of Dipteronia.</title>
        <authorList>
            <person name="Feng Y."/>
            <person name="Comes H.P."/>
            <person name="Chen J."/>
            <person name="Zhu S."/>
            <person name="Lu R."/>
            <person name="Zhang X."/>
            <person name="Li P."/>
            <person name="Qiu J."/>
            <person name="Olsen K.M."/>
            <person name="Qiu Y."/>
        </authorList>
    </citation>
    <scope>NUCLEOTIDE SEQUENCE</scope>
    <source>
        <strain evidence="2">KIB01</strain>
    </source>
</reference>
<dbReference type="Proteomes" id="UP001280121">
    <property type="component" value="Unassembled WGS sequence"/>
</dbReference>
<organism evidence="2 3">
    <name type="scientific">Dipteronia dyeriana</name>
    <dbReference type="NCBI Taxonomy" id="168575"/>
    <lineage>
        <taxon>Eukaryota</taxon>
        <taxon>Viridiplantae</taxon>
        <taxon>Streptophyta</taxon>
        <taxon>Embryophyta</taxon>
        <taxon>Tracheophyta</taxon>
        <taxon>Spermatophyta</taxon>
        <taxon>Magnoliopsida</taxon>
        <taxon>eudicotyledons</taxon>
        <taxon>Gunneridae</taxon>
        <taxon>Pentapetalae</taxon>
        <taxon>rosids</taxon>
        <taxon>malvids</taxon>
        <taxon>Sapindales</taxon>
        <taxon>Sapindaceae</taxon>
        <taxon>Hippocastanoideae</taxon>
        <taxon>Acereae</taxon>
        <taxon>Dipteronia</taxon>
    </lineage>
</organism>
<gene>
    <name evidence="2" type="ORF">Ddye_016532</name>
</gene>
<name>A0AAD9U7N7_9ROSI</name>
<protein>
    <submittedName>
        <fullName evidence="2">Uncharacterized protein</fullName>
    </submittedName>
</protein>
<keyword evidence="3" id="KW-1185">Reference proteome</keyword>
<evidence type="ECO:0000313" key="2">
    <source>
        <dbReference type="EMBL" id="KAK2649043.1"/>
    </source>
</evidence>
<feature type="compositionally biased region" description="Polar residues" evidence="1">
    <location>
        <begin position="76"/>
        <end position="97"/>
    </location>
</feature>
<proteinExistence type="predicted"/>
<accession>A0AAD9U7N7</accession>
<comment type="caution">
    <text evidence="2">The sequence shown here is derived from an EMBL/GenBank/DDBJ whole genome shotgun (WGS) entry which is preliminary data.</text>
</comment>
<sequence length="255" mass="28264">MPARANRYTIVPSREGGDEPNIITSTIILGDKDIQTSVKEYLVKETREDGVIPQVCVSLIERETRDVLAEDIPPRENTQQFQSFSGSNQLSTETSGVKGQPNMCGVPPVVADHGDIVGPQFDDVFGCQIEMNVGQYNHQYNEMCNDMNNEWNNEPNVMPIHEMDNEANFHLVDNVVNNENDKEPLQMESHARHVHRCSSGGSDIAGNFVARPTVTVANSNNTTTWVIPGAESYSFGMSGSRNLVEDEPTCMIYKG</sequence>
<feature type="region of interest" description="Disordered" evidence="1">
    <location>
        <begin position="76"/>
        <end position="101"/>
    </location>
</feature>
<evidence type="ECO:0000313" key="3">
    <source>
        <dbReference type="Proteomes" id="UP001280121"/>
    </source>
</evidence>
<dbReference type="AlphaFoldDB" id="A0AAD9U7N7"/>